<evidence type="ECO:0000256" key="3">
    <source>
        <dbReference type="ARBA" id="ARBA00022475"/>
    </source>
</evidence>
<evidence type="ECO:0000313" key="10">
    <source>
        <dbReference type="Proteomes" id="UP000287872"/>
    </source>
</evidence>
<dbReference type="GO" id="GO:0055085">
    <property type="term" value="P:transmembrane transport"/>
    <property type="evidence" value="ECO:0007669"/>
    <property type="project" value="InterPro"/>
</dbReference>
<gene>
    <name evidence="9" type="ORF">Ctaglu_03430</name>
</gene>
<evidence type="ECO:0000313" key="9">
    <source>
        <dbReference type="EMBL" id="GCD08720.1"/>
    </source>
</evidence>
<feature type="transmembrane region" description="Helical" evidence="7">
    <location>
        <begin position="275"/>
        <end position="300"/>
    </location>
</feature>
<dbReference type="PROSITE" id="PS50928">
    <property type="entry name" value="ABC_TM1"/>
    <property type="match status" value="1"/>
</dbReference>
<keyword evidence="2" id="KW-0813">Transport</keyword>
<dbReference type="InterPro" id="IPR050809">
    <property type="entry name" value="UgpAE/MalFG_permease"/>
</dbReference>
<evidence type="ECO:0000259" key="8">
    <source>
        <dbReference type="PROSITE" id="PS50928"/>
    </source>
</evidence>
<dbReference type="SUPFAM" id="SSF161098">
    <property type="entry name" value="MetI-like"/>
    <property type="match status" value="1"/>
</dbReference>
<dbReference type="Gene3D" id="1.10.3720.10">
    <property type="entry name" value="MetI-like"/>
    <property type="match status" value="1"/>
</dbReference>
<accession>A0A401UGN1</accession>
<feature type="transmembrane region" description="Helical" evidence="7">
    <location>
        <begin position="117"/>
        <end position="138"/>
    </location>
</feature>
<evidence type="ECO:0000256" key="1">
    <source>
        <dbReference type="ARBA" id="ARBA00004651"/>
    </source>
</evidence>
<dbReference type="GO" id="GO:0005886">
    <property type="term" value="C:plasma membrane"/>
    <property type="evidence" value="ECO:0007669"/>
    <property type="project" value="UniProtKB-SubCell"/>
</dbReference>
<keyword evidence="5 7" id="KW-1133">Transmembrane helix</keyword>
<keyword evidence="6 7" id="KW-0472">Membrane</keyword>
<evidence type="ECO:0000256" key="2">
    <source>
        <dbReference type="ARBA" id="ARBA00022448"/>
    </source>
</evidence>
<sequence length="309" mass="35431">MEKAKIKDKHKLKAKWKKIKEDRVLYLMLLLPLIYFIIFHLIPLAGMSLAFQDYRIIGDNVFVGLKHFKTLFSSASFFHVLKNTIIISTMKIVFFFPIPIIFSLLISEVKSIKFRKYVQSVVYLPHFLSWVVITGIWIKLLSQTNGGVNNILNIFNVPSIDFMTSKGYIRWVLVFSEMWRSAGWDSIIYLAAIMRISPALYESARIDGASRFDEMIHITIPELTTTIVTVFILNLGFFMNAGFDQVFNFMNDSVISVIDILDTYVYRIGLINGQYAFATAASLFKGVIGIMLIFTTHFLAKKISGKGLW</sequence>
<evidence type="ECO:0000256" key="5">
    <source>
        <dbReference type="ARBA" id="ARBA00022989"/>
    </source>
</evidence>
<name>A0A401UGN1_9CLOT</name>
<comment type="caution">
    <text evidence="9">The sequence shown here is derived from an EMBL/GenBank/DDBJ whole genome shotgun (WGS) entry which is preliminary data.</text>
</comment>
<dbReference type="PANTHER" id="PTHR43227:SF11">
    <property type="entry name" value="BLL4140 PROTEIN"/>
    <property type="match status" value="1"/>
</dbReference>
<comment type="subcellular location">
    <subcellularLocation>
        <location evidence="1">Cell membrane</location>
        <topology evidence="1">Multi-pass membrane protein</topology>
    </subcellularLocation>
</comment>
<keyword evidence="10" id="KW-1185">Reference proteome</keyword>
<feature type="transmembrane region" description="Helical" evidence="7">
    <location>
        <begin position="85"/>
        <end position="105"/>
    </location>
</feature>
<protein>
    <submittedName>
        <fullName evidence="9">Protein lplB</fullName>
    </submittedName>
</protein>
<dbReference type="Proteomes" id="UP000287872">
    <property type="component" value="Unassembled WGS sequence"/>
</dbReference>
<evidence type="ECO:0000256" key="6">
    <source>
        <dbReference type="ARBA" id="ARBA00023136"/>
    </source>
</evidence>
<proteinExistence type="predicted"/>
<dbReference type="InterPro" id="IPR000515">
    <property type="entry name" value="MetI-like"/>
</dbReference>
<feature type="transmembrane region" description="Helical" evidence="7">
    <location>
        <begin position="24"/>
        <end position="45"/>
    </location>
</feature>
<feature type="domain" description="ABC transmembrane type-1" evidence="8">
    <location>
        <begin position="81"/>
        <end position="296"/>
    </location>
</feature>
<dbReference type="InterPro" id="IPR035906">
    <property type="entry name" value="MetI-like_sf"/>
</dbReference>
<organism evidence="9 10">
    <name type="scientific">Clostridium tagluense</name>
    <dbReference type="NCBI Taxonomy" id="360422"/>
    <lineage>
        <taxon>Bacteria</taxon>
        <taxon>Bacillati</taxon>
        <taxon>Bacillota</taxon>
        <taxon>Clostridia</taxon>
        <taxon>Eubacteriales</taxon>
        <taxon>Clostridiaceae</taxon>
        <taxon>Clostridium</taxon>
    </lineage>
</organism>
<keyword evidence="4 7" id="KW-0812">Transmembrane</keyword>
<dbReference type="GeneID" id="77240569"/>
<feature type="transmembrane region" description="Helical" evidence="7">
    <location>
        <begin position="222"/>
        <end position="243"/>
    </location>
</feature>
<dbReference type="RefSeq" id="WP_226100503.1">
    <property type="nucleotide sequence ID" value="NZ_BHYK01000002.1"/>
</dbReference>
<dbReference type="PANTHER" id="PTHR43227">
    <property type="entry name" value="BLL4140 PROTEIN"/>
    <property type="match status" value="1"/>
</dbReference>
<dbReference type="AlphaFoldDB" id="A0A401UGN1"/>
<reference evidence="9 10" key="1">
    <citation type="submission" date="2018-11" db="EMBL/GenBank/DDBJ databases">
        <title>Genome sequencing and assembly of Clostridium tagluense strain A121.</title>
        <authorList>
            <person name="Murakami T."/>
            <person name="Segawa T."/>
            <person name="Shcherbakova V.A."/>
            <person name="Mori H."/>
            <person name="Yoshimura Y."/>
        </authorList>
    </citation>
    <scope>NUCLEOTIDE SEQUENCE [LARGE SCALE GENOMIC DNA]</scope>
    <source>
        <strain evidence="9 10">A121</strain>
    </source>
</reference>
<dbReference type="EMBL" id="BHYK01000002">
    <property type="protein sequence ID" value="GCD08720.1"/>
    <property type="molecule type" value="Genomic_DNA"/>
</dbReference>
<evidence type="ECO:0000256" key="4">
    <source>
        <dbReference type="ARBA" id="ARBA00022692"/>
    </source>
</evidence>
<evidence type="ECO:0000256" key="7">
    <source>
        <dbReference type="SAM" id="Phobius"/>
    </source>
</evidence>
<keyword evidence="3" id="KW-1003">Cell membrane</keyword>